<dbReference type="GO" id="GO:0045505">
    <property type="term" value="F:dynein intermediate chain binding"/>
    <property type="evidence" value="ECO:0007669"/>
    <property type="project" value="InterPro"/>
</dbReference>
<dbReference type="InterPro" id="IPR026983">
    <property type="entry name" value="DHC"/>
</dbReference>
<dbReference type="EMBL" id="JAWQEG010001360">
    <property type="protein sequence ID" value="KAK3880038.1"/>
    <property type="molecule type" value="Genomic_DNA"/>
</dbReference>
<evidence type="ECO:0000313" key="2">
    <source>
        <dbReference type="EMBL" id="KAK3880038.1"/>
    </source>
</evidence>
<sequence>MYVLGDLSHLDTLLLDTDLTLHLLHHSQHGLHIKTDTIKWKNTHTSIKHTLIKDEPHILRQIRGGLLREELVQARSQLYGLRSCLVPLLALRRQTCPRLFFLPDRDLLYLLTRGEESEVCHPYLTRLFPGVARLIRGSEDRIVALVSPQQDTLTLAKPVLAHHGVEDWLGRVESYMRASLRRLILGRHLNTPLNLFSSILPYQMLEVSRRIHWCQQVEEALDPVSSTSPDQTCLLWHLTSGENCRR</sequence>
<dbReference type="PANTHER" id="PTHR45703">
    <property type="entry name" value="DYNEIN HEAVY CHAIN"/>
    <property type="match status" value="1"/>
</dbReference>
<dbReference type="PANTHER" id="PTHR45703:SF36">
    <property type="entry name" value="DYNEIN HEAVY CHAIN, CYTOPLASMIC"/>
    <property type="match status" value="1"/>
</dbReference>
<name>A0AAE1FYB5_PETCI</name>
<dbReference type="GO" id="GO:0030286">
    <property type="term" value="C:dynein complex"/>
    <property type="evidence" value="ECO:0007669"/>
    <property type="project" value="InterPro"/>
</dbReference>
<evidence type="ECO:0000259" key="1">
    <source>
        <dbReference type="Pfam" id="PF08393"/>
    </source>
</evidence>
<organism evidence="2 3">
    <name type="scientific">Petrolisthes cinctipes</name>
    <name type="common">Flat porcelain crab</name>
    <dbReference type="NCBI Taxonomy" id="88211"/>
    <lineage>
        <taxon>Eukaryota</taxon>
        <taxon>Metazoa</taxon>
        <taxon>Ecdysozoa</taxon>
        <taxon>Arthropoda</taxon>
        <taxon>Crustacea</taxon>
        <taxon>Multicrustacea</taxon>
        <taxon>Malacostraca</taxon>
        <taxon>Eumalacostraca</taxon>
        <taxon>Eucarida</taxon>
        <taxon>Decapoda</taxon>
        <taxon>Pleocyemata</taxon>
        <taxon>Anomura</taxon>
        <taxon>Galatheoidea</taxon>
        <taxon>Porcellanidae</taxon>
        <taxon>Petrolisthes</taxon>
    </lineage>
</organism>
<dbReference type="InterPro" id="IPR013602">
    <property type="entry name" value="Dynein_heavy_linker"/>
</dbReference>
<gene>
    <name evidence="2" type="ORF">Pcinc_015425</name>
</gene>
<feature type="domain" description="Dynein heavy chain linker" evidence="1">
    <location>
        <begin position="39"/>
        <end position="184"/>
    </location>
</feature>
<dbReference type="Gene3D" id="3.20.180.20">
    <property type="entry name" value="Dynein heavy chain, N-terminal domain 2"/>
    <property type="match status" value="1"/>
</dbReference>
<dbReference type="GO" id="GO:0051959">
    <property type="term" value="F:dynein light intermediate chain binding"/>
    <property type="evidence" value="ECO:0007669"/>
    <property type="project" value="InterPro"/>
</dbReference>
<comment type="caution">
    <text evidence="2">The sequence shown here is derived from an EMBL/GenBank/DDBJ whole genome shotgun (WGS) entry which is preliminary data.</text>
</comment>
<dbReference type="Pfam" id="PF08393">
    <property type="entry name" value="DHC_N2"/>
    <property type="match status" value="1"/>
</dbReference>
<dbReference type="Proteomes" id="UP001286313">
    <property type="component" value="Unassembled WGS sequence"/>
</dbReference>
<protein>
    <recommendedName>
        <fullName evidence="1">Dynein heavy chain linker domain-containing protein</fullName>
    </recommendedName>
</protein>
<proteinExistence type="predicted"/>
<dbReference type="InterPro" id="IPR042228">
    <property type="entry name" value="Dynein_linker_3"/>
</dbReference>
<keyword evidence="3" id="KW-1185">Reference proteome</keyword>
<dbReference type="AlphaFoldDB" id="A0AAE1FYB5"/>
<accession>A0AAE1FYB5</accession>
<dbReference type="GO" id="GO:0007018">
    <property type="term" value="P:microtubule-based movement"/>
    <property type="evidence" value="ECO:0007669"/>
    <property type="project" value="InterPro"/>
</dbReference>
<reference evidence="2" key="1">
    <citation type="submission" date="2023-10" db="EMBL/GenBank/DDBJ databases">
        <title>Genome assemblies of two species of porcelain crab, Petrolisthes cinctipes and Petrolisthes manimaculis (Anomura: Porcellanidae).</title>
        <authorList>
            <person name="Angst P."/>
        </authorList>
    </citation>
    <scope>NUCLEOTIDE SEQUENCE</scope>
    <source>
        <strain evidence="2">PB745_01</strain>
        <tissue evidence="2">Gill</tissue>
    </source>
</reference>
<evidence type="ECO:0000313" key="3">
    <source>
        <dbReference type="Proteomes" id="UP001286313"/>
    </source>
</evidence>